<accession>A0ABN2SUS8</accession>
<dbReference type="EMBL" id="BAAANN010000068">
    <property type="protein sequence ID" value="GAA1992937.1"/>
    <property type="molecule type" value="Genomic_DNA"/>
</dbReference>
<evidence type="ECO:0000259" key="1">
    <source>
        <dbReference type="SMART" id="SM00923"/>
    </source>
</evidence>
<dbReference type="InterPro" id="IPR037407">
    <property type="entry name" value="MLP_fam"/>
</dbReference>
<dbReference type="InterPro" id="IPR038020">
    <property type="entry name" value="MbtH-like_sf"/>
</dbReference>
<organism evidence="2 3">
    <name type="scientific">Amycolatopsis minnesotensis</name>
    <dbReference type="NCBI Taxonomy" id="337894"/>
    <lineage>
        <taxon>Bacteria</taxon>
        <taxon>Bacillati</taxon>
        <taxon>Actinomycetota</taxon>
        <taxon>Actinomycetes</taxon>
        <taxon>Pseudonocardiales</taxon>
        <taxon>Pseudonocardiaceae</taxon>
        <taxon>Amycolatopsis</taxon>
    </lineage>
</organism>
<dbReference type="Pfam" id="PF03621">
    <property type="entry name" value="MbtH"/>
    <property type="match status" value="1"/>
</dbReference>
<evidence type="ECO:0000313" key="2">
    <source>
        <dbReference type="EMBL" id="GAA1992937.1"/>
    </source>
</evidence>
<comment type="caution">
    <text evidence="2">The sequence shown here is derived from an EMBL/GenBank/DDBJ whole genome shotgun (WGS) entry which is preliminary data.</text>
</comment>
<keyword evidence="3" id="KW-1185">Reference proteome</keyword>
<protein>
    <submittedName>
        <fullName evidence="2">MbtH family protein</fullName>
    </submittedName>
</protein>
<evidence type="ECO:0000313" key="3">
    <source>
        <dbReference type="Proteomes" id="UP001501116"/>
    </source>
</evidence>
<dbReference type="InterPro" id="IPR005153">
    <property type="entry name" value="MbtH-like_dom"/>
</dbReference>
<gene>
    <name evidence="2" type="ORF">GCM10009754_85080</name>
</gene>
<dbReference type="RefSeq" id="WP_344431759.1">
    <property type="nucleotide sequence ID" value="NZ_BAAANN010000068.1"/>
</dbReference>
<dbReference type="SMART" id="SM00923">
    <property type="entry name" value="MbtH"/>
    <property type="match status" value="1"/>
</dbReference>
<feature type="domain" description="MbtH-like" evidence="1">
    <location>
        <begin position="7"/>
        <end position="57"/>
    </location>
</feature>
<dbReference type="Gene3D" id="3.90.820.10">
    <property type="entry name" value="Structural Genomics, Unknown Function 30-nov-00 1gh9 Mol_id"/>
    <property type="match status" value="1"/>
</dbReference>
<name>A0ABN2SUS8_9PSEU</name>
<dbReference type="PANTHER" id="PTHR38444:SF1">
    <property type="entry name" value="ENTEROBACTIN BIOSYNTHESIS PROTEIN YBDZ"/>
    <property type="match status" value="1"/>
</dbReference>
<dbReference type="SUPFAM" id="SSF160582">
    <property type="entry name" value="MbtH-like"/>
    <property type="match status" value="1"/>
</dbReference>
<proteinExistence type="predicted"/>
<reference evidence="2 3" key="1">
    <citation type="journal article" date="2019" name="Int. J. Syst. Evol. Microbiol.">
        <title>The Global Catalogue of Microorganisms (GCM) 10K type strain sequencing project: providing services to taxonomists for standard genome sequencing and annotation.</title>
        <authorList>
            <consortium name="The Broad Institute Genomics Platform"/>
            <consortium name="The Broad Institute Genome Sequencing Center for Infectious Disease"/>
            <person name="Wu L."/>
            <person name="Ma J."/>
        </authorList>
    </citation>
    <scope>NUCLEOTIDE SEQUENCE [LARGE SCALE GENOMIC DNA]</scope>
    <source>
        <strain evidence="2 3">JCM 14545</strain>
    </source>
</reference>
<sequence>MTTHQTNPFESPDADYLVLVNAENQHSLWPVFADIPRGWTPTFGPDRRDACLEFVDRNWTDITPSSLLPEGTD</sequence>
<dbReference type="PANTHER" id="PTHR38444">
    <property type="entry name" value="ENTEROBACTIN BIOSYNTHESIS PROTEIN YBDZ"/>
    <property type="match status" value="1"/>
</dbReference>
<dbReference type="Proteomes" id="UP001501116">
    <property type="component" value="Unassembled WGS sequence"/>
</dbReference>